<feature type="active site" evidence="9">
    <location>
        <position position="137"/>
    </location>
</feature>
<evidence type="ECO:0000313" key="13">
    <source>
        <dbReference type="Proteomes" id="UP000198806"/>
    </source>
</evidence>
<keyword evidence="9" id="KW-0414">Isoprene biosynthesis</keyword>
<name>A0A1I5GXA1_9FIRM</name>
<dbReference type="Gene3D" id="3.30.230.10">
    <property type="match status" value="1"/>
</dbReference>
<dbReference type="InterPro" id="IPR013750">
    <property type="entry name" value="GHMP_kinase_C_dom"/>
</dbReference>
<keyword evidence="4 9" id="KW-0808">Transferase</keyword>
<dbReference type="SUPFAM" id="SSF55060">
    <property type="entry name" value="GHMP Kinase, C-terminal domain"/>
    <property type="match status" value="1"/>
</dbReference>
<dbReference type="RefSeq" id="WP_091687327.1">
    <property type="nucleotide sequence ID" value="NZ_BAABFM010000007.1"/>
</dbReference>
<evidence type="ECO:0000256" key="6">
    <source>
        <dbReference type="ARBA" id="ARBA00022777"/>
    </source>
</evidence>
<dbReference type="InterPro" id="IPR014721">
    <property type="entry name" value="Ribsml_uS5_D2-typ_fold_subgr"/>
</dbReference>
<dbReference type="STRING" id="1527.SAMN04489757_12333"/>
<evidence type="ECO:0000256" key="2">
    <source>
        <dbReference type="ARBA" id="ARBA00012052"/>
    </source>
</evidence>
<evidence type="ECO:0000259" key="11">
    <source>
        <dbReference type="Pfam" id="PF08544"/>
    </source>
</evidence>
<reference evidence="12 13" key="1">
    <citation type="submission" date="2016-10" db="EMBL/GenBank/DDBJ databases">
        <authorList>
            <person name="de Groot N.N."/>
        </authorList>
    </citation>
    <scope>NUCLEOTIDE SEQUENCE [LARGE SCALE GENOMIC DNA]</scope>
    <source>
        <strain evidence="12 13">DSM 1283</strain>
    </source>
</reference>
<dbReference type="HAMAP" id="MF_00061">
    <property type="entry name" value="IspE"/>
    <property type="match status" value="1"/>
</dbReference>
<feature type="active site" evidence="9">
    <location>
        <position position="11"/>
    </location>
</feature>
<comment type="similarity">
    <text evidence="1 9">Belongs to the GHMP kinase family. IspE subfamily.</text>
</comment>
<dbReference type="Pfam" id="PF08544">
    <property type="entry name" value="GHMP_kinases_C"/>
    <property type="match status" value="1"/>
</dbReference>
<dbReference type="EC" id="2.7.1.148" evidence="2 9"/>
<evidence type="ECO:0000313" key="12">
    <source>
        <dbReference type="EMBL" id="SFO40577.1"/>
    </source>
</evidence>
<dbReference type="AlphaFoldDB" id="A0A1I5GXA1"/>
<organism evidence="12 13">
    <name type="scientific">Anaerocolumna aminovalerica</name>
    <dbReference type="NCBI Taxonomy" id="1527"/>
    <lineage>
        <taxon>Bacteria</taxon>
        <taxon>Bacillati</taxon>
        <taxon>Bacillota</taxon>
        <taxon>Clostridia</taxon>
        <taxon>Lachnospirales</taxon>
        <taxon>Lachnospiraceae</taxon>
        <taxon>Anaerocolumna</taxon>
    </lineage>
</organism>
<dbReference type="GO" id="GO:0050515">
    <property type="term" value="F:4-(cytidine 5'-diphospho)-2-C-methyl-D-erythritol kinase activity"/>
    <property type="evidence" value="ECO:0007669"/>
    <property type="project" value="UniProtKB-UniRule"/>
</dbReference>
<keyword evidence="5 9" id="KW-0547">Nucleotide-binding</keyword>
<evidence type="ECO:0000256" key="5">
    <source>
        <dbReference type="ARBA" id="ARBA00022741"/>
    </source>
</evidence>
<dbReference type="GO" id="GO:0005524">
    <property type="term" value="F:ATP binding"/>
    <property type="evidence" value="ECO:0007669"/>
    <property type="project" value="UniProtKB-UniRule"/>
</dbReference>
<dbReference type="GO" id="GO:0019288">
    <property type="term" value="P:isopentenyl diphosphate biosynthetic process, methylerythritol 4-phosphate pathway"/>
    <property type="evidence" value="ECO:0007669"/>
    <property type="project" value="UniProtKB-UniRule"/>
</dbReference>
<evidence type="ECO:0000256" key="1">
    <source>
        <dbReference type="ARBA" id="ARBA00009684"/>
    </source>
</evidence>
<keyword evidence="13" id="KW-1185">Reference proteome</keyword>
<dbReference type="SUPFAM" id="SSF54211">
    <property type="entry name" value="Ribosomal protein S5 domain 2-like"/>
    <property type="match status" value="1"/>
</dbReference>
<accession>A0A1I5GXA1</accession>
<keyword evidence="6 9" id="KW-0418">Kinase</keyword>
<dbReference type="OrthoDB" id="9809438at2"/>
<dbReference type="Pfam" id="PF00288">
    <property type="entry name" value="GHMP_kinases_N"/>
    <property type="match status" value="1"/>
</dbReference>
<comment type="pathway">
    <text evidence="9">Isoprenoid biosynthesis; isopentenyl diphosphate biosynthesis via DXP pathway; isopentenyl diphosphate from 1-deoxy-D-xylulose 5-phosphate: step 3/6.</text>
</comment>
<evidence type="ECO:0000256" key="7">
    <source>
        <dbReference type="ARBA" id="ARBA00022840"/>
    </source>
</evidence>
<feature type="domain" description="GHMP kinase C-terminal" evidence="11">
    <location>
        <begin position="203"/>
        <end position="267"/>
    </location>
</feature>
<dbReference type="GO" id="GO:0016114">
    <property type="term" value="P:terpenoid biosynthetic process"/>
    <property type="evidence" value="ECO:0007669"/>
    <property type="project" value="UniProtKB-UniRule"/>
</dbReference>
<dbReference type="EMBL" id="FOWD01000023">
    <property type="protein sequence ID" value="SFO40577.1"/>
    <property type="molecule type" value="Genomic_DNA"/>
</dbReference>
<dbReference type="InterPro" id="IPR004424">
    <property type="entry name" value="IspE"/>
</dbReference>
<dbReference type="Gene3D" id="3.30.70.890">
    <property type="entry name" value="GHMP kinase, C-terminal domain"/>
    <property type="match status" value="1"/>
</dbReference>
<evidence type="ECO:0000256" key="9">
    <source>
        <dbReference type="HAMAP-Rule" id="MF_00061"/>
    </source>
</evidence>
<dbReference type="InterPro" id="IPR020568">
    <property type="entry name" value="Ribosomal_Su5_D2-typ_SF"/>
</dbReference>
<proteinExistence type="inferred from homology"/>
<dbReference type="InterPro" id="IPR006204">
    <property type="entry name" value="GHMP_kinase_N_dom"/>
</dbReference>
<dbReference type="PANTHER" id="PTHR43527:SF2">
    <property type="entry name" value="4-DIPHOSPHOCYTIDYL-2-C-METHYL-D-ERYTHRITOL KINASE, CHLOROPLASTIC"/>
    <property type="match status" value="1"/>
</dbReference>
<keyword evidence="7 9" id="KW-0067">ATP-binding</keyword>
<dbReference type="InterPro" id="IPR036554">
    <property type="entry name" value="GHMP_kinase_C_sf"/>
</dbReference>
<sequence>MDTVRLKAYAKINLGLDVIRKREDGYHEVRMIMQTIGLYDKISINPTNNPSIKVKTNLHYLPTDKNNLVYKAAALMKETYQIKDGVYIHLEKRIPVAAGMAGGSTDAATTLYGMNRLFHLKLSNEELLKLAVQIGADVPYCVMRGTALSEGIGEILTPLPPFPSCHVLIVKPNINVSTKFVYENLHLDSSTNHPDIDGIMKHIKEQDLYGASKLFGNVLETVTEKEYPIINDIKTRMLENGAIVSLMSGSGPTVFGLFDDIKTAEKAFYDFKVSPLGKQVYLTNLFQPDANKFV</sequence>
<dbReference type="PIRSF" id="PIRSF010376">
    <property type="entry name" value="IspE"/>
    <property type="match status" value="1"/>
</dbReference>
<comment type="function">
    <text evidence="9">Catalyzes the phosphorylation of the position 2 hydroxy group of 4-diphosphocytidyl-2C-methyl-D-erythritol.</text>
</comment>
<dbReference type="NCBIfam" id="TIGR00154">
    <property type="entry name" value="ispE"/>
    <property type="match status" value="1"/>
</dbReference>
<evidence type="ECO:0000259" key="10">
    <source>
        <dbReference type="Pfam" id="PF00288"/>
    </source>
</evidence>
<feature type="domain" description="GHMP kinase N-terminal" evidence="10">
    <location>
        <begin position="67"/>
        <end position="145"/>
    </location>
</feature>
<protein>
    <recommendedName>
        <fullName evidence="3 9">4-diphosphocytidyl-2-C-methyl-D-erythritol kinase</fullName>
        <shortName evidence="9">CMK</shortName>
        <ecNumber evidence="2 9">2.7.1.148</ecNumber>
    </recommendedName>
    <alternativeName>
        <fullName evidence="8 9">4-(cytidine-5'-diphospho)-2-C-methyl-D-erythritol kinase</fullName>
    </alternativeName>
</protein>
<evidence type="ECO:0000256" key="8">
    <source>
        <dbReference type="ARBA" id="ARBA00032554"/>
    </source>
</evidence>
<evidence type="ECO:0000256" key="4">
    <source>
        <dbReference type="ARBA" id="ARBA00022679"/>
    </source>
</evidence>
<gene>
    <name evidence="9" type="primary">ispE</name>
    <name evidence="12" type="ORF">SAMN04489757_12333</name>
</gene>
<dbReference type="Proteomes" id="UP000198806">
    <property type="component" value="Unassembled WGS sequence"/>
</dbReference>
<feature type="binding site" evidence="9">
    <location>
        <begin position="95"/>
        <end position="105"/>
    </location>
    <ligand>
        <name>ATP</name>
        <dbReference type="ChEBI" id="CHEBI:30616"/>
    </ligand>
</feature>
<comment type="catalytic activity">
    <reaction evidence="9">
        <text>4-CDP-2-C-methyl-D-erythritol + ATP = 4-CDP-2-C-methyl-D-erythritol 2-phosphate + ADP + H(+)</text>
        <dbReference type="Rhea" id="RHEA:18437"/>
        <dbReference type="ChEBI" id="CHEBI:15378"/>
        <dbReference type="ChEBI" id="CHEBI:30616"/>
        <dbReference type="ChEBI" id="CHEBI:57823"/>
        <dbReference type="ChEBI" id="CHEBI:57919"/>
        <dbReference type="ChEBI" id="CHEBI:456216"/>
        <dbReference type="EC" id="2.7.1.148"/>
    </reaction>
</comment>
<evidence type="ECO:0000256" key="3">
    <source>
        <dbReference type="ARBA" id="ARBA00017473"/>
    </source>
</evidence>
<dbReference type="NCBIfam" id="NF011202">
    <property type="entry name" value="PRK14608.1"/>
    <property type="match status" value="1"/>
</dbReference>
<dbReference type="PANTHER" id="PTHR43527">
    <property type="entry name" value="4-DIPHOSPHOCYTIDYL-2-C-METHYL-D-ERYTHRITOL KINASE, CHLOROPLASTIC"/>
    <property type="match status" value="1"/>
</dbReference>
<dbReference type="UniPathway" id="UPA00056">
    <property type="reaction ID" value="UER00094"/>
</dbReference>